<organism evidence="1 2">
    <name type="scientific">Rudaeicoccus suwonensis</name>
    <dbReference type="NCBI Taxonomy" id="657409"/>
    <lineage>
        <taxon>Bacteria</taxon>
        <taxon>Bacillati</taxon>
        <taxon>Actinomycetota</taxon>
        <taxon>Actinomycetes</taxon>
        <taxon>Micrococcales</taxon>
        <taxon>Dermacoccaceae</taxon>
        <taxon>Rudaeicoccus</taxon>
    </lineage>
</organism>
<gene>
    <name evidence="1" type="ORF">BKA23_2637</name>
</gene>
<dbReference type="AlphaFoldDB" id="A0A561E3U4"/>
<evidence type="ECO:0000313" key="2">
    <source>
        <dbReference type="Proteomes" id="UP000318297"/>
    </source>
</evidence>
<dbReference type="Proteomes" id="UP000318297">
    <property type="component" value="Unassembled WGS sequence"/>
</dbReference>
<sequence length="73" mass="7962">MSEALRQFLTLDPDDVGCEEALEALHLYVEMTANGNDPDIKYPGIGIHLRACAPCFEDYQGVLAAVMDEGNFG</sequence>
<protein>
    <submittedName>
        <fullName evidence="1">Uncharacterized protein</fullName>
    </submittedName>
</protein>
<dbReference type="OrthoDB" id="3629090at2"/>
<dbReference type="EMBL" id="VIVQ01000002">
    <property type="protein sequence ID" value="TWE10282.1"/>
    <property type="molecule type" value="Genomic_DNA"/>
</dbReference>
<reference evidence="1 2" key="1">
    <citation type="submission" date="2019-06" db="EMBL/GenBank/DDBJ databases">
        <title>Sequencing the genomes of 1000 actinobacteria strains.</title>
        <authorList>
            <person name="Klenk H.-P."/>
        </authorList>
    </citation>
    <scope>NUCLEOTIDE SEQUENCE [LARGE SCALE GENOMIC DNA]</scope>
    <source>
        <strain evidence="1 2">DSM 19560</strain>
    </source>
</reference>
<comment type="caution">
    <text evidence="1">The sequence shown here is derived from an EMBL/GenBank/DDBJ whole genome shotgun (WGS) entry which is preliminary data.</text>
</comment>
<dbReference type="RefSeq" id="WP_145229134.1">
    <property type="nucleotide sequence ID" value="NZ_VIVQ01000002.1"/>
</dbReference>
<evidence type="ECO:0000313" key="1">
    <source>
        <dbReference type="EMBL" id="TWE10282.1"/>
    </source>
</evidence>
<keyword evidence="2" id="KW-1185">Reference proteome</keyword>
<proteinExistence type="predicted"/>
<accession>A0A561E3U4</accession>
<name>A0A561E3U4_9MICO</name>